<evidence type="ECO:0000313" key="1">
    <source>
        <dbReference type="EnsemblPlants" id="OMERI06G11340.1"/>
    </source>
</evidence>
<dbReference type="Gramene" id="OMERI06G11340.1">
    <property type="protein sequence ID" value="OMERI06G11340.1"/>
    <property type="gene ID" value="OMERI06G11340"/>
</dbReference>
<organism evidence="1">
    <name type="scientific">Oryza meridionalis</name>
    <dbReference type="NCBI Taxonomy" id="40149"/>
    <lineage>
        <taxon>Eukaryota</taxon>
        <taxon>Viridiplantae</taxon>
        <taxon>Streptophyta</taxon>
        <taxon>Embryophyta</taxon>
        <taxon>Tracheophyta</taxon>
        <taxon>Spermatophyta</taxon>
        <taxon>Magnoliopsida</taxon>
        <taxon>Liliopsida</taxon>
        <taxon>Poales</taxon>
        <taxon>Poaceae</taxon>
        <taxon>BOP clade</taxon>
        <taxon>Oryzoideae</taxon>
        <taxon>Oryzeae</taxon>
        <taxon>Oryzinae</taxon>
        <taxon>Oryza</taxon>
    </lineage>
</organism>
<keyword evidence="2" id="KW-1185">Reference proteome</keyword>
<dbReference type="Proteomes" id="UP000008021">
    <property type="component" value="Chromosome 6"/>
</dbReference>
<reference evidence="1" key="2">
    <citation type="submission" date="2018-05" db="EMBL/GenBank/DDBJ databases">
        <title>OmerRS3 (Oryza meridionalis Reference Sequence Version 3).</title>
        <authorList>
            <person name="Zhang J."/>
            <person name="Kudrna D."/>
            <person name="Lee S."/>
            <person name="Talag J."/>
            <person name="Welchert J."/>
            <person name="Wing R.A."/>
        </authorList>
    </citation>
    <scope>NUCLEOTIDE SEQUENCE [LARGE SCALE GENOMIC DNA]</scope>
    <source>
        <strain evidence="1">cv. OR44</strain>
    </source>
</reference>
<evidence type="ECO:0000313" key="2">
    <source>
        <dbReference type="Proteomes" id="UP000008021"/>
    </source>
</evidence>
<sequence length="65" mass="6522">MSTLGPTSAPSTPSAVDACPGGSLVTDGHYAASQAIDRVCTPLHLDHDLASLSAGHRSRASTPHA</sequence>
<dbReference type="AlphaFoldDB" id="A0A0E0E013"/>
<protein>
    <submittedName>
        <fullName evidence="1">Uncharacterized protein</fullName>
    </submittedName>
</protein>
<accession>A0A0E0E013</accession>
<reference evidence="1" key="1">
    <citation type="submission" date="2015-04" db="UniProtKB">
        <authorList>
            <consortium name="EnsemblPlants"/>
        </authorList>
    </citation>
    <scope>IDENTIFICATION</scope>
</reference>
<name>A0A0E0E013_9ORYZ</name>
<dbReference type="HOGENOM" id="CLU_2853584_0_0_1"/>
<proteinExistence type="predicted"/>
<dbReference type="EnsemblPlants" id="OMERI06G11340.1">
    <property type="protein sequence ID" value="OMERI06G11340.1"/>
    <property type="gene ID" value="OMERI06G11340"/>
</dbReference>